<dbReference type="InterPro" id="IPR050357">
    <property type="entry name" value="Arrestin_domain-protein"/>
</dbReference>
<dbReference type="EMBL" id="JASJQH010007407">
    <property type="protein sequence ID" value="KAK9709487.1"/>
    <property type="molecule type" value="Genomic_DNA"/>
</dbReference>
<name>A0ABR2VYK7_9FUNG</name>
<evidence type="ECO:0000259" key="2">
    <source>
        <dbReference type="Pfam" id="PF02752"/>
    </source>
</evidence>
<dbReference type="PANTHER" id="PTHR11188">
    <property type="entry name" value="ARRESTIN DOMAIN CONTAINING PROTEIN"/>
    <property type="match status" value="1"/>
</dbReference>
<evidence type="ECO:0000313" key="4">
    <source>
        <dbReference type="Proteomes" id="UP001479436"/>
    </source>
</evidence>
<dbReference type="SUPFAM" id="SSF81296">
    <property type="entry name" value="E set domains"/>
    <property type="match status" value="1"/>
</dbReference>
<dbReference type="InterPro" id="IPR011021">
    <property type="entry name" value="Arrestin-like_N"/>
</dbReference>
<dbReference type="Proteomes" id="UP001479436">
    <property type="component" value="Unassembled WGS sequence"/>
</dbReference>
<reference evidence="3 4" key="1">
    <citation type="submission" date="2023-04" db="EMBL/GenBank/DDBJ databases">
        <title>Genome of Basidiobolus ranarum AG-B5.</title>
        <authorList>
            <person name="Stajich J.E."/>
            <person name="Carter-House D."/>
            <person name="Gryganskyi A."/>
        </authorList>
    </citation>
    <scope>NUCLEOTIDE SEQUENCE [LARGE SCALE GENOMIC DNA]</scope>
    <source>
        <strain evidence="3 4">AG-B5</strain>
    </source>
</reference>
<gene>
    <name evidence="3" type="ORF">K7432_009013</name>
</gene>
<feature type="domain" description="Arrestin C-terminal-like" evidence="2">
    <location>
        <begin position="167"/>
        <end position="302"/>
    </location>
</feature>
<dbReference type="InterPro" id="IPR014756">
    <property type="entry name" value="Ig_E-set"/>
</dbReference>
<evidence type="ECO:0000259" key="1">
    <source>
        <dbReference type="Pfam" id="PF00339"/>
    </source>
</evidence>
<evidence type="ECO:0000313" key="3">
    <source>
        <dbReference type="EMBL" id="KAK9709487.1"/>
    </source>
</evidence>
<dbReference type="PANTHER" id="PTHR11188:SF17">
    <property type="entry name" value="FI21816P1"/>
    <property type="match status" value="1"/>
</dbReference>
<evidence type="ECO:0008006" key="5">
    <source>
        <dbReference type="Google" id="ProtNLM"/>
    </source>
</evidence>
<dbReference type="Gene3D" id="2.60.40.640">
    <property type="match status" value="1"/>
</dbReference>
<feature type="domain" description="Arrestin-like N-terminal" evidence="1">
    <location>
        <begin position="25"/>
        <end position="133"/>
    </location>
</feature>
<dbReference type="InterPro" id="IPR011022">
    <property type="entry name" value="Arrestin_C-like"/>
</dbReference>
<sequence>MVKISRFEIRLAEDYLILHGAPHESAGSVLRGRVLLKLDEPCKFKSLTVRLRGKAKAIWAESDGYHIIVQHKKKELVDFTWTLLEPTSAPHVVPPGEHSYYFDYPFSGTLPETVHTENGDIQYRLEAIAERPLFKRDLFAETEAIVKRYSSPYALEQIEPIIVSGNWSEMLGYEMFIPMSAYGVGDMVPTLLKVWSTENQNISVKNIKFALKEFTTYYDRENGISKTETKLVKLLSNTDISSPSVGPTIEKHILVPIQENITVHHDCATDLINVHHILRVNMDILRGDKTEAYTIETPFIMMPASNQEVFEYLPPYAAYCQPGNSLLPPPPSYFTPPEAEGA</sequence>
<proteinExistence type="predicted"/>
<protein>
    <recommendedName>
        <fullName evidence="5">Arrestin C-terminal-like domain-containing protein</fullName>
    </recommendedName>
</protein>
<organism evidence="3 4">
    <name type="scientific">Basidiobolus ranarum</name>
    <dbReference type="NCBI Taxonomy" id="34480"/>
    <lineage>
        <taxon>Eukaryota</taxon>
        <taxon>Fungi</taxon>
        <taxon>Fungi incertae sedis</taxon>
        <taxon>Zoopagomycota</taxon>
        <taxon>Entomophthoromycotina</taxon>
        <taxon>Basidiobolomycetes</taxon>
        <taxon>Basidiobolales</taxon>
        <taxon>Basidiobolaceae</taxon>
        <taxon>Basidiobolus</taxon>
    </lineage>
</organism>
<keyword evidence="4" id="KW-1185">Reference proteome</keyword>
<accession>A0ABR2VYK7</accession>
<dbReference type="Pfam" id="PF00339">
    <property type="entry name" value="Arrestin_N"/>
    <property type="match status" value="1"/>
</dbReference>
<dbReference type="Pfam" id="PF02752">
    <property type="entry name" value="Arrestin_C"/>
    <property type="match status" value="1"/>
</dbReference>
<comment type="caution">
    <text evidence="3">The sequence shown here is derived from an EMBL/GenBank/DDBJ whole genome shotgun (WGS) entry which is preliminary data.</text>
</comment>
<dbReference type="InterPro" id="IPR014752">
    <property type="entry name" value="Arrestin-like_C"/>
</dbReference>